<feature type="domain" description="Cation efflux protein transmembrane" evidence="9">
    <location>
        <begin position="14"/>
        <end position="207"/>
    </location>
</feature>
<reference evidence="11 12" key="1">
    <citation type="submission" date="2019-03" db="EMBL/GenBank/DDBJ databases">
        <title>Genomic Encyclopedia of Type Strains, Phase IV (KMG-IV): sequencing the most valuable type-strain genomes for metagenomic binning, comparative biology and taxonomic classification.</title>
        <authorList>
            <person name="Goeker M."/>
        </authorList>
    </citation>
    <scope>NUCLEOTIDE SEQUENCE [LARGE SCALE GENOMIC DNA]</scope>
    <source>
        <strain evidence="11 12">DSM 25059</strain>
    </source>
</reference>
<comment type="similarity">
    <text evidence="2">Belongs to the cation diffusion facilitator (CDF) transporter (TC 2.A.4) family.</text>
</comment>
<dbReference type="Pfam" id="PF01545">
    <property type="entry name" value="Cation_efflux"/>
    <property type="match status" value="1"/>
</dbReference>
<dbReference type="GO" id="GO:0005886">
    <property type="term" value="C:plasma membrane"/>
    <property type="evidence" value="ECO:0007669"/>
    <property type="project" value="TreeGrafter"/>
</dbReference>
<dbReference type="InterPro" id="IPR002524">
    <property type="entry name" value="Cation_efflux"/>
</dbReference>
<proteinExistence type="inferred from homology"/>
<feature type="transmembrane region" description="Helical" evidence="8">
    <location>
        <begin position="81"/>
        <end position="102"/>
    </location>
</feature>
<gene>
    <name evidence="11" type="ORF">EV664_102448</name>
</gene>
<feature type="transmembrane region" description="Helical" evidence="8">
    <location>
        <begin position="12"/>
        <end position="32"/>
    </location>
</feature>
<dbReference type="RefSeq" id="WP_133494625.1">
    <property type="nucleotide sequence ID" value="NZ_BMLU01000002.1"/>
</dbReference>
<evidence type="ECO:0000256" key="3">
    <source>
        <dbReference type="ARBA" id="ARBA00022448"/>
    </source>
</evidence>
<dbReference type="GO" id="GO:0015086">
    <property type="term" value="F:cadmium ion transmembrane transporter activity"/>
    <property type="evidence" value="ECO:0007669"/>
    <property type="project" value="TreeGrafter"/>
</dbReference>
<evidence type="ECO:0000256" key="4">
    <source>
        <dbReference type="ARBA" id="ARBA00022475"/>
    </source>
</evidence>
<sequence>MSDDTARLTRNAALASVSAALLLGVLKGYAAWATGSVAMLGSLADSVLDLVASLVTLFGVWVAAQPADEDHRFGHGKAESLAALFQVAVITVSAVAILVQAVQRLSSGEVSANAEYGIAVSGIAILVTLALTSYQRFVIARTRSVAIGADNVHYQSDLLLNAAVIVALALEHYAGLAGADPVFGVAIALWLLFGAWRASIAAIDQLMDKEWPEDKRMRFVEIASRHPELKNLHDLRTRSSGAHDFVQFHIGMDPMMTVAQSHDVVERLEAELRDEFPGTEILIHVDPEGQVDQPDNPMAEADLIEQLKEDRE</sequence>
<dbReference type="AlphaFoldDB" id="A0A4V3BU27"/>
<name>A0A4V3BU27_9SPHN</name>
<dbReference type="InterPro" id="IPR027469">
    <property type="entry name" value="Cation_efflux_TMD_sf"/>
</dbReference>
<dbReference type="GO" id="GO:0006882">
    <property type="term" value="P:intracellular zinc ion homeostasis"/>
    <property type="evidence" value="ECO:0007669"/>
    <property type="project" value="TreeGrafter"/>
</dbReference>
<evidence type="ECO:0000259" key="9">
    <source>
        <dbReference type="Pfam" id="PF01545"/>
    </source>
</evidence>
<dbReference type="SUPFAM" id="SSF160240">
    <property type="entry name" value="Cation efflux protein cytoplasmic domain-like"/>
    <property type="match status" value="1"/>
</dbReference>
<keyword evidence="6 8" id="KW-1133">Transmembrane helix</keyword>
<evidence type="ECO:0000256" key="2">
    <source>
        <dbReference type="ARBA" id="ARBA00008114"/>
    </source>
</evidence>
<evidence type="ECO:0000313" key="11">
    <source>
        <dbReference type="EMBL" id="TDN85738.1"/>
    </source>
</evidence>
<evidence type="ECO:0000256" key="8">
    <source>
        <dbReference type="SAM" id="Phobius"/>
    </source>
</evidence>
<dbReference type="PANTHER" id="PTHR43840">
    <property type="entry name" value="MITOCHONDRIAL METAL TRANSPORTER 1-RELATED"/>
    <property type="match status" value="1"/>
</dbReference>
<evidence type="ECO:0000256" key="5">
    <source>
        <dbReference type="ARBA" id="ARBA00022692"/>
    </source>
</evidence>
<comment type="subcellular location">
    <subcellularLocation>
        <location evidence="1">Membrane</location>
        <topology evidence="1">Multi-pass membrane protein</topology>
    </subcellularLocation>
</comment>
<keyword evidence="3" id="KW-0813">Transport</keyword>
<evidence type="ECO:0000256" key="6">
    <source>
        <dbReference type="ARBA" id="ARBA00022989"/>
    </source>
</evidence>
<keyword evidence="7 8" id="KW-0472">Membrane</keyword>
<feature type="transmembrane region" description="Helical" evidence="8">
    <location>
        <begin position="182"/>
        <end position="203"/>
    </location>
</feature>
<dbReference type="GO" id="GO:0015093">
    <property type="term" value="F:ferrous iron transmembrane transporter activity"/>
    <property type="evidence" value="ECO:0007669"/>
    <property type="project" value="TreeGrafter"/>
</dbReference>
<feature type="transmembrane region" description="Helical" evidence="8">
    <location>
        <begin position="114"/>
        <end position="137"/>
    </location>
</feature>
<dbReference type="InterPro" id="IPR027470">
    <property type="entry name" value="Cation_efflux_CTD"/>
</dbReference>
<dbReference type="InterPro" id="IPR058533">
    <property type="entry name" value="Cation_efflux_TM"/>
</dbReference>
<evidence type="ECO:0000313" key="12">
    <source>
        <dbReference type="Proteomes" id="UP000295493"/>
    </source>
</evidence>
<dbReference type="InterPro" id="IPR036837">
    <property type="entry name" value="Cation_efflux_CTD_sf"/>
</dbReference>
<dbReference type="EMBL" id="SNWD01000002">
    <property type="protein sequence ID" value="TDN85738.1"/>
    <property type="molecule type" value="Genomic_DNA"/>
</dbReference>
<comment type="caution">
    <text evidence="11">The sequence shown here is derived from an EMBL/GenBank/DDBJ whole genome shotgun (WGS) entry which is preliminary data.</text>
</comment>
<keyword evidence="12" id="KW-1185">Reference proteome</keyword>
<keyword evidence="5 8" id="KW-0812">Transmembrane</keyword>
<dbReference type="PANTHER" id="PTHR43840:SF41">
    <property type="entry name" value="CATION-EFFLUX PUMP FIEF"/>
    <property type="match status" value="1"/>
</dbReference>
<dbReference type="InterPro" id="IPR050291">
    <property type="entry name" value="CDF_Transporter"/>
</dbReference>
<dbReference type="NCBIfam" id="TIGR01297">
    <property type="entry name" value="CDF"/>
    <property type="match status" value="1"/>
</dbReference>
<protein>
    <submittedName>
        <fullName evidence="11">Ferrous-iron efflux pump FieF</fullName>
    </submittedName>
</protein>
<dbReference type="Gene3D" id="3.30.70.1350">
    <property type="entry name" value="Cation efflux protein, cytoplasmic domain"/>
    <property type="match status" value="1"/>
</dbReference>
<feature type="transmembrane region" description="Helical" evidence="8">
    <location>
        <begin position="158"/>
        <end position="176"/>
    </location>
</feature>
<accession>A0A4V3BU27</accession>
<evidence type="ECO:0000256" key="1">
    <source>
        <dbReference type="ARBA" id="ARBA00004141"/>
    </source>
</evidence>
<keyword evidence="4" id="KW-1003">Cell membrane</keyword>
<evidence type="ECO:0000259" key="10">
    <source>
        <dbReference type="Pfam" id="PF16916"/>
    </source>
</evidence>
<organism evidence="11 12">
    <name type="scientific">Stakelama pacifica</name>
    <dbReference type="NCBI Taxonomy" id="517720"/>
    <lineage>
        <taxon>Bacteria</taxon>
        <taxon>Pseudomonadati</taxon>
        <taxon>Pseudomonadota</taxon>
        <taxon>Alphaproteobacteria</taxon>
        <taxon>Sphingomonadales</taxon>
        <taxon>Sphingomonadaceae</taxon>
        <taxon>Stakelama</taxon>
    </lineage>
</organism>
<feature type="transmembrane region" description="Helical" evidence="8">
    <location>
        <begin position="38"/>
        <end position="61"/>
    </location>
</feature>
<dbReference type="GO" id="GO:0015341">
    <property type="term" value="F:zinc efflux antiporter activity"/>
    <property type="evidence" value="ECO:0007669"/>
    <property type="project" value="TreeGrafter"/>
</dbReference>
<evidence type="ECO:0000256" key="7">
    <source>
        <dbReference type="ARBA" id="ARBA00023136"/>
    </source>
</evidence>
<dbReference type="SUPFAM" id="SSF161111">
    <property type="entry name" value="Cation efflux protein transmembrane domain-like"/>
    <property type="match status" value="1"/>
</dbReference>
<feature type="domain" description="Cation efflux protein cytoplasmic" evidence="10">
    <location>
        <begin position="212"/>
        <end position="288"/>
    </location>
</feature>
<dbReference type="Pfam" id="PF16916">
    <property type="entry name" value="ZT_dimer"/>
    <property type="match status" value="1"/>
</dbReference>
<dbReference type="Proteomes" id="UP000295493">
    <property type="component" value="Unassembled WGS sequence"/>
</dbReference>
<dbReference type="Gene3D" id="1.20.1510.10">
    <property type="entry name" value="Cation efflux protein transmembrane domain"/>
    <property type="match status" value="1"/>
</dbReference>
<dbReference type="OrthoDB" id="9806522at2"/>